<feature type="transmembrane region" description="Helical" evidence="6">
    <location>
        <begin position="15"/>
        <end position="37"/>
    </location>
</feature>
<reference evidence="8 9" key="1">
    <citation type="submission" date="2018-08" db="EMBL/GenBank/DDBJ databases">
        <title>Draft genome of the lignicolous fungus Coniochaeta pulveracea.</title>
        <authorList>
            <person name="Borstlap C.J."/>
            <person name="De Witt R.N."/>
            <person name="Botha A."/>
            <person name="Volschenk H."/>
        </authorList>
    </citation>
    <scope>NUCLEOTIDE SEQUENCE [LARGE SCALE GENOMIC DNA]</scope>
    <source>
        <strain evidence="8 9">CAB683</strain>
    </source>
</reference>
<evidence type="ECO:0000313" key="9">
    <source>
        <dbReference type="Proteomes" id="UP000275385"/>
    </source>
</evidence>
<evidence type="ECO:0000256" key="6">
    <source>
        <dbReference type="SAM" id="Phobius"/>
    </source>
</evidence>
<protein>
    <recommendedName>
        <fullName evidence="7">Rhodopsin domain-containing protein</fullName>
    </recommendedName>
</protein>
<dbReference type="PANTHER" id="PTHR33048:SF123">
    <property type="entry name" value="INTEGRAL MEMBRANE PROTEIN"/>
    <property type="match status" value="1"/>
</dbReference>
<feature type="transmembrane region" description="Helical" evidence="6">
    <location>
        <begin position="49"/>
        <end position="67"/>
    </location>
</feature>
<keyword evidence="4 6" id="KW-0472">Membrane</keyword>
<evidence type="ECO:0000259" key="7">
    <source>
        <dbReference type="Pfam" id="PF20684"/>
    </source>
</evidence>
<gene>
    <name evidence="8" type="ORF">DL546_007451</name>
</gene>
<evidence type="ECO:0000313" key="8">
    <source>
        <dbReference type="EMBL" id="RKU47806.1"/>
    </source>
</evidence>
<dbReference type="GO" id="GO:0016020">
    <property type="term" value="C:membrane"/>
    <property type="evidence" value="ECO:0007669"/>
    <property type="project" value="UniProtKB-SubCell"/>
</dbReference>
<dbReference type="PANTHER" id="PTHR33048">
    <property type="entry name" value="PTH11-LIKE INTEGRAL MEMBRANE PROTEIN (AFU_ORTHOLOGUE AFUA_5G11245)"/>
    <property type="match status" value="1"/>
</dbReference>
<keyword evidence="9" id="KW-1185">Reference proteome</keyword>
<keyword evidence="3 6" id="KW-1133">Transmembrane helix</keyword>
<evidence type="ECO:0000256" key="2">
    <source>
        <dbReference type="ARBA" id="ARBA00022692"/>
    </source>
</evidence>
<evidence type="ECO:0000256" key="5">
    <source>
        <dbReference type="ARBA" id="ARBA00038359"/>
    </source>
</evidence>
<organism evidence="8 9">
    <name type="scientific">Coniochaeta pulveracea</name>
    <dbReference type="NCBI Taxonomy" id="177199"/>
    <lineage>
        <taxon>Eukaryota</taxon>
        <taxon>Fungi</taxon>
        <taxon>Dikarya</taxon>
        <taxon>Ascomycota</taxon>
        <taxon>Pezizomycotina</taxon>
        <taxon>Sordariomycetes</taxon>
        <taxon>Sordariomycetidae</taxon>
        <taxon>Coniochaetales</taxon>
        <taxon>Coniochaetaceae</taxon>
        <taxon>Coniochaeta</taxon>
    </lineage>
</organism>
<name>A0A420YJ54_9PEZI</name>
<proteinExistence type="inferred from homology"/>
<dbReference type="InterPro" id="IPR049326">
    <property type="entry name" value="Rhodopsin_dom_fungi"/>
</dbReference>
<sequence>MWYIGDIEIVEKNHVLVVLMFVSTVLALIVLGLRFYTRGVIVRQIGLDDWFMALAMLVSIGGVFAAMFKIKAGLGREITDLKTLGPFLHALFAEIATYNFAQTFYKLSIALQCQRLFSTSGCRKIVWLVIAWIAVCGIMGVAASMFYCYPVAKAWDLSLEGRCIDKNTVYYVCAGFNLLNDHILLALPFPFLVKLQIARKHRVVLCSVFSAGLIVTIVSEVRLKALYVNLHDALPHQAISGIEICMWSHLEVDLAIICGSIPALKAFFSQVILGHEHSPTPIAEVGSKRRAPRQSDEEEIIGEDVEKGYGLEPLEIRVQQSVEVSIVQESAKNGNGDDAESEMDLVLPPRKSSRTWQRNLTVVGGSNGVVEVRREGRV</sequence>
<evidence type="ECO:0000256" key="1">
    <source>
        <dbReference type="ARBA" id="ARBA00004141"/>
    </source>
</evidence>
<feature type="transmembrane region" description="Helical" evidence="6">
    <location>
        <begin position="169"/>
        <end position="191"/>
    </location>
</feature>
<evidence type="ECO:0000256" key="3">
    <source>
        <dbReference type="ARBA" id="ARBA00022989"/>
    </source>
</evidence>
<evidence type="ECO:0000256" key="4">
    <source>
        <dbReference type="ARBA" id="ARBA00023136"/>
    </source>
</evidence>
<comment type="similarity">
    <text evidence="5">Belongs to the SAT4 family.</text>
</comment>
<dbReference type="OrthoDB" id="3648173at2759"/>
<dbReference type="InterPro" id="IPR052337">
    <property type="entry name" value="SAT4-like"/>
</dbReference>
<dbReference type="AlphaFoldDB" id="A0A420YJ54"/>
<dbReference type="STRING" id="177199.A0A420YJ54"/>
<dbReference type="EMBL" id="QVQW01000007">
    <property type="protein sequence ID" value="RKU47806.1"/>
    <property type="molecule type" value="Genomic_DNA"/>
</dbReference>
<dbReference type="Proteomes" id="UP000275385">
    <property type="component" value="Unassembled WGS sequence"/>
</dbReference>
<feature type="transmembrane region" description="Helical" evidence="6">
    <location>
        <begin position="125"/>
        <end position="149"/>
    </location>
</feature>
<comment type="caution">
    <text evidence="8">The sequence shown here is derived from an EMBL/GenBank/DDBJ whole genome shotgun (WGS) entry which is preliminary data.</text>
</comment>
<feature type="domain" description="Rhodopsin" evidence="7">
    <location>
        <begin position="33"/>
        <end position="269"/>
    </location>
</feature>
<dbReference type="Pfam" id="PF20684">
    <property type="entry name" value="Fung_rhodopsin"/>
    <property type="match status" value="1"/>
</dbReference>
<accession>A0A420YJ54</accession>
<keyword evidence="2 6" id="KW-0812">Transmembrane</keyword>
<feature type="transmembrane region" description="Helical" evidence="6">
    <location>
        <begin position="87"/>
        <end position="105"/>
    </location>
</feature>
<feature type="transmembrane region" description="Helical" evidence="6">
    <location>
        <begin position="203"/>
        <end position="221"/>
    </location>
</feature>
<comment type="subcellular location">
    <subcellularLocation>
        <location evidence="1">Membrane</location>
        <topology evidence="1">Multi-pass membrane protein</topology>
    </subcellularLocation>
</comment>